<dbReference type="EMBL" id="JAZDUA010000368">
    <property type="protein sequence ID" value="KAK7793649.1"/>
    <property type="molecule type" value="Genomic_DNA"/>
</dbReference>
<proteinExistence type="predicted"/>
<evidence type="ECO:0008006" key="3">
    <source>
        <dbReference type="Google" id="ProtNLM"/>
    </source>
</evidence>
<evidence type="ECO:0000313" key="2">
    <source>
        <dbReference type="Proteomes" id="UP001378592"/>
    </source>
</evidence>
<dbReference type="AlphaFoldDB" id="A0AAN9VEM1"/>
<reference evidence="1 2" key="1">
    <citation type="submission" date="2024-03" db="EMBL/GenBank/DDBJ databases">
        <title>The genome assembly and annotation of the cricket Gryllus longicercus Weissman &amp; Gray.</title>
        <authorList>
            <person name="Szrajer S."/>
            <person name="Gray D."/>
            <person name="Ylla G."/>
        </authorList>
    </citation>
    <scope>NUCLEOTIDE SEQUENCE [LARGE SCALE GENOMIC DNA]</scope>
    <source>
        <strain evidence="1">DAG 2021-001</strain>
        <tissue evidence="1">Whole body minus gut</tissue>
    </source>
</reference>
<sequence>MFCKVITKQLSLVILHTNISVKICRLLCGNVDTKISLLQDRFIYFFKNENRYSPYIVHDSEKETYPIKTSLSKNLPLEQIINNVPKAKIPSFLHSLGTQRHIISSKDFQYILLMVDDIFSHKLPCMEKESVLKCIHEWHNICQGNTMSTKLYQEFMHIVSLWLTKRNNNLELLVYVMFYIGQSKKLKSSQNLMKKCLNEIDRYGNLLSLDELCIMCVSSFKCSVPIRSADLLQCICKTVERNFQTIVNDPAYIVTFVKVLRLAKFYSFNIMDKIASDKYSEKILGMNFTAKVHILALYADALYDNRKLIPSLIQSCIHDAHLASTSSSHHSYLRIKDISRFLWAVSYLGYNLSRHELKEMTDELQRSIKEKHHLNIPEHILGSLLSLWCLGVREGELFKDAINEDFMRVLKEKNLFRIQTRLSLLLTCIQIELPALLSSAHNEWTMKNIIPQEAQKKHLQKRIFLKQIFTAVTNLGYHMKLNAVCNCYIPNLNIIGITVTSPSGKILHIEALDSTVCLHETHKPHGLMKLKLRLLQNMDHQVLVIHSNQFDEVQNTVDVYEFLEEKLAKFLSIQKRV</sequence>
<evidence type="ECO:0000313" key="1">
    <source>
        <dbReference type="EMBL" id="KAK7793649.1"/>
    </source>
</evidence>
<accession>A0AAN9VEM1</accession>
<name>A0AAN9VEM1_9ORTH</name>
<keyword evidence="2" id="KW-1185">Reference proteome</keyword>
<organism evidence="1 2">
    <name type="scientific">Gryllus longicercus</name>
    <dbReference type="NCBI Taxonomy" id="2509291"/>
    <lineage>
        <taxon>Eukaryota</taxon>
        <taxon>Metazoa</taxon>
        <taxon>Ecdysozoa</taxon>
        <taxon>Arthropoda</taxon>
        <taxon>Hexapoda</taxon>
        <taxon>Insecta</taxon>
        <taxon>Pterygota</taxon>
        <taxon>Neoptera</taxon>
        <taxon>Polyneoptera</taxon>
        <taxon>Orthoptera</taxon>
        <taxon>Ensifera</taxon>
        <taxon>Gryllidea</taxon>
        <taxon>Grylloidea</taxon>
        <taxon>Gryllidae</taxon>
        <taxon>Gryllinae</taxon>
        <taxon>Gryllus</taxon>
    </lineage>
</organism>
<protein>
    <recommendedName>
        <fullName evidence="3">RAP domain-containing protein</fullName>
    </recommendedName>
</protein>
<comment type="caution">
    <text evidence="1">The sequence shown here is derived from an EMBL/GenBank/DDBJ whole genome shotgun (WGS) entry which is preliminary data.</text>
</comment>
<gene>
    <name evidence="1" type="ORF">R5R35_006135</name>
</gene>
<dbReference type="Proteomes" id="UP001378592">
    <property type="component" value="Unassembled WGS sequence"/>
</dbReference>